<feature type="compositionally biased region" description="Basic residues" evidence="1">
    <location>
        <begin position="132"/>
        <end position="141"/>
    </location>
</feature>
<feature type="compositionally biased region" description="Basic and acidic residues" evidence="1">
    <location>
        <begin position="97"/>
        <end position="111"/>
    </location>
</feature>
<feature type="compositionally biased region" description="Low complexity" evidence="1">
    <location>
        <begin position="190"/>
        <end position="201"/>
    </location>
</feature>
<feature type="compositionally biased region" description="Polar residues" evidence="1">
    <location>
        <begin position="153"/>
        <end position="165"/>
    </location>
</feature>
<feature type="compositionally biased region" description="Low complexity" evidence="1">
    <location>
        <begin position="142"/>
        <end position="152"/>
    </location>
</feature>
<keyword evidence="4" id="KW-1185">Reference proteome</keyword>
<evidence type="ECO:0000313" key="4">
    <source>
        <dbReference type="Proteomes" id="UP000824469"/>
    </source>
</evidence>
<dbReference type="Proteomes" id="UP000824469">
    <property type="component" value="Unassembled WGS sequence"/>
</dbReference>
<keyword evidence="2" id="KW-0732">Signal</keyword>
<feature type="signal peptide" evidence="2">
    <location>
        <begin position="1"/>
        <end position="21"/>
    </location>
</feature>
<evidence type="ECO:0000313" key="3">
    <source>
        <dbReference type="EMBL" id="KAH9299493.1"/>
    </source>
</evidence>
<feature type="compositionally biased region" description="Polar residues" evidence="1">
    <location>
        <begin position="120"/>
        <end position="131"/>
    </location>
</feature>
<feature type="region of interest" description="Disordered" evidence="1">
    <location>
        <begin position="94"/>
        <end position="267"/>
    </location>
</feature>
<dbReference type="AlphaFoldDB" id="A0AA38CMY3"/>
<organism evidence="3 4">
    <name type="scientific">Taxus chinensis</name>
    <name type="common">Chinese yew</name>
    <name type="synonym">Taxus wallichiana var. chinensis</name>
    <dbReference type="NCBI Taxonomy" id="29808"/>
    <lineage>
        <taxon>Eukaryota</taxon>
        <taxon>Viridiplantae</taxon>
        <taxon>Streptophyta</taxon>
        <taxon>Embryophyta</taxon>
        <taxon>Tracheophyta</taxon>
        <taxon>Spermatophyta</taxon>
        <taxon>Pinopsida</taxon>
        <taxon>Pinidae</taxon>
        <taxon>Conifers II</taxon>
        <taxon>Cupressales</taxon>
        <taxon>Taxaceae</taxon>
        <taxon>Taxus</taxon>
    </lineage>
</organism>
<feature type="non-terminal residue" evidence="3">
    <location>
        <position position="1"/>
    </location>
</feature>
<feature type="compositionally biased region" description="Low complexity" evidence="1">
    <location>
        <begin position="226"/>
        <end position="237"/>
    </location>
</feature>
<feature type="compositionally biased region" description="Polar residues" evidence="1">
    <location>
        <begin position="180"/>
        <end position="189"/>
    </location>
</feature>
<feature type="chain" id="PRO_5041246429" evidence="2">
    <location>
        <begin position="22"/>
        <end position="267"/>
    </location>
</feature>
<gene>
    <name evidence="3" type="ORF">KI387_031175</name>
</gene>
<dbReference type="EMBL" id="JAHRHJ020000010">
    <property type="protein sequence ID" value="KAH9299493.1"/>
    <property type="molecule type" value="Genomic_DNA"/>
</dbReference>
<accession>A0AA38CMY3</accession>
<proteinExistence type="predicted"/>
<sequence length="267" mass="29659">MTVVMNTVAACVLGLLFTCSAVSSKYAQLEDHGHRDVRPDAHSHYNTLAMENTVIDSQYKSQSYHVDDYNGLGFTKRSVTPTRPKGTARKLAFMSKARNEEEQRAEKKNKYSPDSAIRNGGQSTKNAINKTKASKKIKHRLSSSSGIQTSLSPPQENKLVSSWDQMNKFKFQKKTKRTPLASTVRSLGDSSEPQSPMQEPPSTKEATKEYEPAFEGAKTSSKGHDSQTFSTSRSTTYRSDEADLSDIIGMDYGRVRRKPPIHNSSSP</sequence>
<evidence type="ECO:0000256" key="2">
    <source>
        <dbReference type="SAM" id="SignalP"/>
    </source>
</evidence>
<evidence type="ECO:0000256" key="1">
    <source>
        <dbReference type="SAM" id="MobiDB-lite"/>
    </source>
</evidence>
<name>A0AA38CMY3_TAXCH</name>
<reference evidence="3 4" key="1">
    <citation type="journal article" date="2021" name="Nat. Plants">
        <title>The Taxus genome provides insights into paclitaxel biosynthesis.</title>
        <authorList>
            <person name="Xiong X."/>
            <person name="Gou J."/>
            <person name="Liao Q."/>
            <person name="Li Y."/>
            <person name="Zhou Q."/>
            <person name="Bi G."/>
            <person name="Li C."/>
            <person name="Du R."/>
            <person name="Wang X."/>
            <person name="Sun T."/>
            <person name="Guo L."/>
            <person name="Liang H."/>
            <person name="Lu P."/>
            <person name="Wu Y."/>
            <person name="Zhang Z."/>
            <person name="Ro D.K."/>
            <person name="Shang Y."/>
            <person name="Huang S."/>
            <person name="Yan J."/>
        </authorList>
    </citation>
    <scope>NUCLEOTIDE SEQUENCE [LARGE SCALE GENOMIC DNA]</scope>
    <source>
        <strain evidence="3">Ta-2019</strain>
    </source>
</reference>
<protein>
    <submittedName>
        <fullName evidence="3">Uncharacterized protein</fullName>
    </submittedName>
</protein>
<comment type="caution">
    <text evidence="3">The sequence shown here is derived from an EMBL/GenBank/DDBJ whole genome shotgun (WGS) entry which is preliminary data.</text>
</comment>